<reference evidence="10 11" key="2">
    <citation type="submission" date="2012-02" db="EMBL/GenBank/DDBJ databases">
        <title>Improved High-Quality Draft sequence of Desulfobacter postgatei 2ac9.</title>
        <authorList>
            <consortium name="US DOE Joint Genome Institute"/>
            <person name="Lucas S."/>
            <person name="Han J."/>
            <person name="Lapidus A."/>
            <person name="Cheng J.-F."/>
            <person name="Goodwin L."/>
            <person name="Pitluck S."/>
            <person name="Peters L."/>
            <person name="Ovchinnikova G."/>
            <person name="Held B."/>
            <person name="Detter J.C."/>
            <person name="Han C."/>
            <person name="Tapia R."/>
            <person name="Land M."/>
            <person name="Hauser L."/>
            <person name="Kyrpides N."/>
            <person name="Ivanova N."/>
            <person name="Pagani I."/>
            <person name="Orellana R."/>
            <person name="Lovley D."/>
            <person name="Woyke T."/>
        </authorList>
    </citation>
    <scope>NUCLEOTIDE SEQUENCE [LARGE SCALE GENOMIC DNA]</scope>
    <source>
        <strain evidence="10 11">2ac9</strain>
    </source>
</reference>
<evidence type="ECO:0000313" key="11">
    <source>
        <dbReference type="Proteomes" id="UP000005778"/>
    </source>
</evidence>
<dbReference type="SUPFAM" id="SSF56935">
    <property type="entry name" value="Porins"/>
    <property type="match status" value="1"/>
</dbReference>
<keyword evidence="7 8" id="KW-0998">Cell outer membrane</keyword>
<keyword evidence="2 8" id="KW-0813">Transport</keyword>
<protein>
    <submittedName>
        <fullName evidence="10">Outer membrane cobalamin receptor protein</fullName>
    </submittedName>
</protein>
<dbReference type="PANTHER" id="PTHR30069">
    <property type="entry name" value="TONB-DEPENDENT OUTER MEMBRANE RECEPTOR"/>
    <property type="match status" value="1"/>
</dbReference>
<dbReference type="STRING" id="879212.DespoDRAFT_02743"/>
<reference evidence="10 11" key="1">
    <citation type="submission" date="2011-09" db="EMBL/GenBank/DDBJ databases">
        <authorList>
            <consortium name="US DOE Joint Genome Institute (JGI-PGF)"/>
            <person name="Lucas S."/>
            <person name="Han J."/>
            <person name="Lapidus A."/>
            <person name="Cheng J.-F."/>
            <person name="Goodwin L."/>
            <person name="Pitluck S."/>
            <person name="Peters L."/>
            <person name="Land M.L."/>
            <person name="Hauser L."/>
            <person name="Orellana R."/>
            <person name="Lovley D."/>
            <person name="Woyke T.J."/>
        </authorList>
    </citation>
    <scope>NUCLEOTIDE SEQUENCE [LARGE SCALE GENOMIC DNA]</scope>
    <source>
        <strain evidence="10 11">2ac9</strain>
    </source>
</reference>
<keyword evidence="10" id="KW-0675">Receptor</keyword>
<keyword evidence="4 8" id="KW-0812">Transmembrane</keyword>
<evidence type="ECO:0000256" key="5">
    <source>
        <dbReference type="ARBA" id="ARBA00022729"/>
    </source>
</evidence>
<evidence type="ECO:0000256" key="1">
    <source>
        <dbReference type="ARBA" id="ARBA00004571"/>
    </source>
</evidence>
<dbReference type="InterPro" id="IPR036942">
    <property type="entry name" value="Beta-barrel_TonB_sf"/>
</dbReference>
<evidence type="ECO:0000256" key="4">
    <source>
        <dbReference type="ARBA" id="ARBA00022692"/>
    </source>
</evidence>
<dbReference type="GO" id="GO:0015344">
    <property type="term" value="F:siderophore uptake transmembrane transporter activity"/>
    <property type="evidence" value="ECO:0007669"/>
    <property type="project" value="TreeGrafter"/>
</dbReference>
<comment type="subcellular location">
    <subcellularLocation>
        <location evidence="1 8">Cell outer membrane</location>
        <topology evidence="1 8">Multi-pass membrane protein</topology>
    </subcellularLocation>
</comment>
<name>I5B515_9BACT</name>
<dbReference type="InterPro" id="IPR039426">
    <property type="entry name" value="TonB-dep_rcpt-like"/>
</dbReference>
<dbReference type="RefSeq" id="WP_004074166.1">
    <property type="nucleotide sequence ID" value="NZ_CM001488.1"/>
</dbReference>
<organism evidence="10 11">
    <name type="scientific">Desulfobacter postgatei 2ac9</name>
    <dbReference type="NCBI Taxonomy" id="879212"/>
    <lineage>
        <taxon>Bacteria</taxon>
        <taxon>Pseudomonadati</taxon>
        <taxon>Thermodesulfobacteriota</taxon>
        <taxon>Desulfobacteria</taxon>
        <taxon>Desulfobacterales</taxon>
        <taxon>Desulfobacteraceae</taxon>
        <taxon>Desulfobacter</taxon>
    </lineage>
</organism>
<dbReference type="PROSITE" id="PS52016">
    <property type="entry name" value="TONB_DEPENDENT_REC_3"/>
    <property type="match status" value="1"/>
</dbReference>
<evidence type="ECO:0000256" key="6">
    <source>
        <dbReference type="ARBA" id="ARBA00023136"/>
    </source>
</evidence>
<dbReference type="InterPro" id="IPR012910">
    <property type="entry name" value="Plug_dom"/>
</dbReference>
<keyword evidence="6 8" id="KW-0472">Membrane</keyword>
<accession>I5B515</accession>
<evidence type="ECO:0000256" key="2">
    <source>
        <dbReference type="ARBA" id="ARBA00022448"/>
    </source>
</evidence>
<dbReference type="Proteomes" id="UP000005778">
    <property type="component" value="Chromosome"/>
</dbReference>
<comment type="similarity">
    <text evidence="8">Belongs to the TonB-dependent receptor family.</text>
</comment>
<keyword evidence="3 8" id="KW-1134">Transmembrane beta strand</keyword>
<dbReference type="InterPro" id="IPR037066">
    <property type="entry name" value="Plug_dom_sf"/>
</dbReference>
<dbReference type="GO" id="GO:0009279">
    <property type="term" value="C:cell outer membrane"/>
    <property type="evidence" value="ECO:0007669"/>
    <property type="project" value="UniProtKB-SubCell"/>
</dbReference>
<evidence type="ECO:0000313" key="10">
    <source>
        <dbReference type="EMBL" id="EIM64578.1"/>
    </source>
</evidence>
<dbReference type="PANTHER" id="PTHR30069:SF29">
    <property type="entry name" value="HEMOGLOBIN AND HEMOGLOBIN-HAPTOGLOBIN-BINDING PROTEIN 1-RELATED"/>
    <property type="match status" value="1"/>
</dbReference>
<evidence type="ECO:0000256" key="7">
    <source>
        <dbReference type="ARBA" id="ARBA00023237"/>
    </source>
</evidence>
<dbReference type="Pfam" id="PF07715">
    <property type="entry name" value="Plug"/>
    <property type="match status" value="1"/>
</dbReference>
<dbReference type="Gene3D" id="2.170.130.10">
    <property type="entry name" value="TonB-dependent receptor, plug domain"/>
    <property type="match status" value="1"/>
</dbReference>
<evidence type="ECO:0000256" key="3">
    <source>
        <dbReference type="ARBA" id="ARBA00022452"/>
    </source>
</evidence>
<gene>
    <name evidence="10" type="ORF">DespoDRAFT_02743</name>
</gene>
<dbReference type="EMBL" id="CM001488">
    <property type="protein sequence ID" value="EIM64578.1"/>
    <property type="molecule type" value="Genomic_DNA"/>
</dbReference>
<dbReference type="HOGENOM" id="CLU_397798_0_0_7"/>
<dbReference type="Gene3D" id="2.40.170.20">
    <property type="entry name" value="TonB-dependent receptor, beta-barrel domain"/>
    <property type="match status" value="1"/>
</dbReference>
<evidence type="ECO:0000256" key="8">
    <source>
        <dbReference type="PROSITE-ProRule" id="PRU01360"/>
    </source>
</evidence>
<keyword evidence="5" id="KW-0732">Signal</keyword>
<sequence length="692" mass="78149">MIGKLKIAVIILFSAWISLGASRVWASDTMLMFVGEDLEMLSIASRKEEAAWSAPAIVDVITRQEFESQNAFTLSQALEGTPGFHINQTERSSTYYLRGVSNSALTLFDTVPMGSGVLKSENYMDYETSLAAVKRIEVIRGGSSVLWGPDAFAGVVNIVPLTGKDVDGVQTGLNLSSDNQSGEAYLNYGYNKDSWSGFASVSGRFAEDDGPETNIVRFWNDGGKPTPPEDRYGRKNADDSHFVNFYGSMTYENWLTLSLHLSDNLNAYTVSDWDDEFTWEEQAASTRHMVKLEAVKSIDQDSGVRFTGYLSGKSLDYTIIDNTLDREESSLFAELIYDRSFFLSKSLLTTGVSLKSDQYNRIPVWRDFFPLFFPEDKDKKSNVLLPGIEETNFSNDLFSVFGQYRHKFDFVEIWAGARYDNHRAYEDKISYTTGFAWNIDKFILKGIFGTGYRTPFGRQLVPASYLEDASQSGLEKITLNSGLEKITSLNLGLSWKHMGTRAAATLFRNAIENFVIEERTEGFGIPTPNSQDISGLELEVEHQFFQNLTLCANLTLLNNSGTDETYYFNDYDFIDREDNVSKHYLALRYAYETGPNIMGTVKAVWDINRNFSLVPELRYFSSQSIYSPVADETLSCGQAWVMDVNLRIRNYFPFDVDLFAKNLFDNTYKTPGLYSITRNPGFTAGVALRYSW</sequence>
<dbReference type="eggNOG" id="COG4206">
    <property type="taxonomic scope" value="Bacteria"/>
</dbReference>
<feature type="domain" description="TonB-dependent receptor plug" evidence="9">
    <location>
        <begin position="53"/>
        <end position="155"/>
    </location>
</feature>
<dbReference type="AlphaFoldDB" id="I5B515"/>
<proteinExistence type="inferred from homology"/>
<dbReference type="GO" id="GO:0044718">
    <property type="term" value="P:siderophore transmembrane transport"/>
    <property type="evidence" value="ECO:0007669"/>
    <property type="project" value="TreeGrafter"/>
</dbReference>
<keyword evidence="11" id="KW-1185">Reference proteome</keyword>
<evidence type="ECO:0000259" key="9">
    <source>
        <dbReference type="Pfam" id="PF07715"/>
    </source>
</evidence>